<dbReference type="AlphaFoldDB" id="A0A7C6EB80"/>
<gene>
    <name evidence="3" type="ORF">ENW73_07745</name>
</gene>
<dbReference type="InterPro" id="IPR052544">
    <property type="entry name" value="Bacteriocin_Proc_Enz"/>
</dbReference>
<evidence type="ECO:0000259" key="2">
    <source>
        <dbReference type="Pfam" id="PF13860"/>
    </source>
</evidence>
<dbReference type="SUPFAM" id="SSF55469">
    <property type="entry name" value="FMN-dependent nitroreductase-like"/>
    <property type="match status" value="1"/>
</dbReference>
<protein>
    <submittedName>
        <fullName evidence="3">T9SS type A sorting domain-containing protein</fullName>
    </submittedName>
</protein>
<dbReference type="EMBL" id="DTLI01000183">
    <property type="protein sequence ID" value="HHS52734.1"/>
    <property type="molecule type" value="Genomic_DNA"/>
</dbReference>
<dbReference type="InterPro" id="IPR025965">
    <property type="entry name" value="FlgD/Vpr_Ig-like"/>
</dbReference>
<dbReference type="PANTHER" id="PTHR43745:SF2">
    <property type="entry name" value="NITROREDUCTASE MJ1384-RELATED"/>
    <property type="match status" value="1"/>
</dbReference>
<dbReference type="Pfam" id="PF13860">
    <property type="entry name" value="FlgD_ig"/>
    <property type="match status" value="1"/>
</dbReference>
<feature type="domain" description="Nitroreductase" evidence="1">
    <location>
        <begin position="154"/>
        <end position="323"/>
    </location>
</feature>
<accession>A0A7C6EB80</accession>
<comment type="caution">
    <text evidence="3">The sequence shown here is derived from an EMBL/GenBank/DDBJ whole genome shotgun (WGS) entry which is preliminary data.</text>
</comment>
<dbReference type="Pfam" id="PF00881">
    <property type="entry name" value="Nitroreductase"/>
    <property type="match status" value="1"/>
</dbReference>
<evidence type="ECO:0000313" key="3">
    <source>
        <dbReference type="EMBL" id="HHS52734.1"/>
    </source>
</evidence>
<dbReference type="NCBIfam" id="TIGR04183">
    <property type="entry name" value="Por_Secre_tail"/>
    <property type="match status" value="1"/>
</dbReference>
<dbReference type="InterPro" id="IPR026444">
    <property type="entry name" value="Secre_tail"/>
</dbReference>
<proteinExistence type="predicted"/>
<dbReference type="Gene3D" id="3.40.109.10">
    <property type="entry name" value="NADH Oxidase"/>
    <property type="match status" value="1"/>
</dbReference>
<dbReference type="PANTHER" id="PTHR43745">
    <property type="entry name" value="NITROREDUCTASE MJ1384-RELATED"/>
    <property type="match status" value="1"/>
</dbReference>
<dbReference type="InterPro" id="IPR029479">
    <property type="entry name" value="Nitroreductase"/>
</dbReference>
<name>A0A7C6EB80_UNCW3</name>
<dbReference type="Gene3D" id="2.60.40.4070">
    <property type="match status" value="1"/>
</dbReference>
<feature type="domain" description="FlgD/Vpr Ig-like" evidence="2">
    <location>
        <begin position="349"/>
        <end position="408"/>
    </location>
</feature>
<reference evidence="3" key="1">
    <citation type="journal article" date="2020" name="mSystems">
        <title>Genome- and Community-Level Interaction Insights into Carbon Utilization and Element Cycling Functions of Hydrothermarchaeota in Hydrothermal Sediment.</title>
        <authorList>
            <person name="Zhou Z."/>
            <person name="Liu Y."/>
            <person name="Xu W."/>
            <person name="Pan J."/>
            <person name="Luo Z.H."/>
            <person name="Li M."/>
        </authorList>
    </citation>
    <scope>NUCLEOTIDE SEQUENCE [LARGE SCALE GENOMIC DNA]</scope>
    <source>
        <strain evidence="3">SpSt-876</strain>
    </source>
</reference>
<sequence length="427" mass="46945">MDRVPKISSCWEVYVATPNNVYRYNPQSHTLSLHLAGNHRYSSSSAFEIGIASDRYEDCGFAIQAGLLSACAFWDSASSNAVSCPMQFATNYANNNWNPIHTIKMVNVYGYASRTGLNPTCVAISSDSTLPLPSTLGSDTFEVLLTNLQPDSVFSPNPLSLQTISQLLWAGYGVTPHLTSNNRRGTTIPSAVANYYLTGKIYLVNDSGVFRYHNRLPPGTNLTTADHRLELVTDEDRREALRSASSRVPSTAPVYIVICVTDTSSNYAMLEAGFAGFQYLVQAKALGLSGYLTLPLSPTERSAIIAALGIPTTNFPVIVFSVGELATSIKESNLISLKTNRIQAKSPQRIPIKIEYWLVKTATAQIIIYDLAGRPVYHFTPQLQKVGYHSVEWNGDNENGQSMPAGIYFCRLIIGKEIYSTRIILTR</sequence>
<dbReference type="InterPro" id="IPR000415">
    <property type="entry name" value="Nitroreductase-like"/>
</dbReference>
<dbReference type="GO" id="GO:0016491">
    <property type="term" value="F:oxidoreductase activity"/>
    <property type="evidence" value="ECO:0007669"/>
    <property type="project" value="InterPro"/>
</dbReference>
<evidence type="ECO:0000259" key="1">
    <source>
        <dbReference type="Pfam" id="PF00881"/>
    </source>
</evidence>
<organism evidence="3">
    <name type="scientific">candidate division WOR-3 bacterium</name>
    <dbReference type="NCBI Taxonomy" id="2052148"/>
    <lineage>
        <taxon>Bacteria</taxon>
        <taxon>Bacteria division WOR-3</taxon>
    </lineage>
</organism>